<proteinExistence type="predicted"/>
<dbReference type="Proteomes" id="UP001363151">
    <property type="component" value="Unassembled WGS sequence"/>
</dbReference>
<comment type="caution">
    <text evidence="2">The sequence shown here is derived from an EMBL/GenBank/DDBJ whole genome shotgun (WGS) entry which is preliminary data.</text>
</comment>
<sequence length="764" mass="81343">MSTCEAHKLTPTPRRKRGLSVAGTASRHVFLDPSLVELVLEACVSLNDVKLLSGVSRATRRARWPFETLSGHVGIRAMIARSGDDTSFENWARTAEAPKLSDANIAAMVEQLSSYRAMAASGGLLRQLCPGCTQTLREGLGASCARAAFSLGYSCVRSESGWSNAHAIVGACGHASLFAVAFGESDDLDASRSAGWGPKEACAWALVQLLSVAKKRMSCKALVAQLRQLGVARACADAVLAPLPMLEAGQSKRRASSVGRAARAGDHLRAGSRDYATSDASRELGAQLLYLTSTGDPDYVDQVSACPLERLVSFACDFGHKSTDGRPDARRRARHAAQFAVTHGLHLPQDDDRSASRKLSFARHVVDAAREAVADAAAAKRCTAEARDRVAALALVADSCPDELVNVGAPRVCADVLRNADVLLPAATYGDAASDKALQAVADASACLEQVSLYLAECDAAAAEDDDEELLNHMLDGEHGLTPQQQQQLQQQRANRTSRQAAALVDCPAALARRAVEHLGGLGPPPRTHPGPWLHAVDSLAAFVASRAGAPRDAEALLGDRANLAFVDVLLKVERRAQAHRPLDDDRFFYGADRVDQGSKRERNSQLQRLISRPFSARVDTTVFGVLSALAKLPRGREELVNLGGHDLLPALDAAPDADDLDDDDLLDDFPIGPGGDAGDDDDDDDDDLDSDGDDDDDDDNIYLVLDGDGEDDDDDHEQALLQMVAAAAENGEEGIPDAVMQMVAAAVGDDDDDEELDDDDDED</sequence>
<evidence type="ECO:0000313" key="3">
    <source>
        <dbReference type="Proteomes" id="UP001363151"/>
    </source>
</evidence>
<keyword evidence="3" id="KW-1185">Reference proteome</keyword>
<protein>
    <recommendedName>
        <fullName evidence="4">F-box domain-containing protein</fullName>
    </recommendedName>
</protein>
<evidence type="ECO:0000313" key="2">
    <source>
        <dbReference type="EMBL" id="KAK7238571.1"/>
    </source>
</evidence>
<dbReference type="EMBL" id="JBBJCI010000229">
    <property type="protein sequence ID" value="KAK7238571.1"/>
    <property type="molecule type" value="Genomic_DNA"/>
</dbReference>
<accession>A0ABR1FU39</accession>
<reference evidence="2 3" key="1">
    <citation type="submission" date="2024-03" db="EMBL/GenBank/DDBJ databases">
        <title>Aureococcus anophagefferens CCMP1851 and Kratosvirus quantuckense: Draft genome of a second virus-susceptible host strain in the model system.</title>
        <authorList>
            <person name="Chase E."/>
            <person name="Truchon A.R."/>
            <person name="Schepens W."/>
            <person name="Wilhelm S.W."/>
        </authorList>
    </citation>
    <scope>NUCLEOTIDE SEQUENCE [LARGE SCALE GENOMIC DNA]</scope>
    <source>
        <strain evidence="2 3">CCMP1851</strain>
    </source>
</reference>
<feature type="compositionally biased region" description="Acidic residues" evidence="1">
    <location>
        <begin position="678"/>
        <end position="701"/>
    </location>
</feature>
<evidence type="ECO:0000256" key="1">
    <source>
        <dbReference type="SAM" id="MobiDB-lite"/>
    </source>
</evidence>
<organism evidence="2 3">
    <name type="scientific">Aureococcus anophagefferens</name>
    <name type="common">Harmful bloom alga</name>
    <dbReference type="NCBI Taxonomy" id="44056"/>
    <lineage>
        <taxon>Eukaryota</taxon>
        <taxon>Sar</taxon>
        <taxon>Stramenopiles</taxon>
        <taxon>Ochrophyta</taxon>
        <taxon>Pelagophyceae</taxon>
        <taxon>Pelagomonadales</taxon>
        <taxon>Pelagomonadaceae</taxon>
        <taxon>Aureococcus</taxon>
    </lineage>
</organism>
<feature type="compositionally biased region" description="Acidic residues" evidence="1">
    <location>
        <begin position="708"/>
        <end position="717"/>
    </location>
</feature>
<feature type="compositionally biased region" description="Acidic residues" evidence="1">
    <location>
        <begin position="656"/>
        <end position="668"/>
    </location>
</feature>
<evidence type="ECO:0008006" key="4">
    <source>
        <dbReference type="Google" id="ProtNLM"/>
    </source>
</evidence>
<feature type="region of interest" description="Disordered" evidence="1">
    <location>
        <begin position="654"/>
        <end position="717"/>
    </location>
</feature>
<name>A0ABR1FU39_AURAN</name>
<gene>
    <name evidence="2" type="ORF">SO694_00020151</name>
</gene>